<evidence type="ECO:0000256" key="1">
    <source>
        <dbReference type="SAM" id="MobiDB-lite"/>
    </source>
</evidence>
<protein>
    <submittedName>
        <fullName evidence="2">Uncharacterized protein</fullName>
    </submittedName>
</protein>
<evidence type="ECO:0000313" key="2">
    <source>
        <dbReference type="EMBL" id="SFQ31777.1"/>
    </source>
</evidence>
<sequence length="100" mass="10373">MPTTTVELSDSEIALAVEALGIAAAVNDSGGRQEAAQAMKALRERLQNQHAADTAQTGNDAPADPIRRSSRPGDVVNRIGDVSPGANVVQAYDVFGGIQM</sequence>
<reference evidence="2 3" key="1">
    <citation type="submission" date="2016-10" db="EMBL/GenBank/DDBJ databases">
        <authorList>
            <person name="de Groot N.N."/>
        </authorList>
    </citation>
    <scope>NUCLEOTIDE SEQUENCE [LARGE SCALE GENOMIC DNA]</scope>
    <source>
        <strain evidence="2 3">DSM 44637</strain>
    </source>
</reference>
<evidence type="ECO:0000313" key="3">
    <source>
        <dbReference type="Proteomes" id="UP000199137"/>
    </source>
</evidence>
<name>A0A1I5XJC2_9PSEU</name>
<dbReference type="RefSeq" id="WP_143132567.1">
    <property type="nucleotide sequence ID" value="NZ_FOWC01000010.1"/>
</dbReference>
<feature type="region of interest" description="Disordered" evidence="1">
    <location>
        <begin position="45"/>
        <end position="80"/>
    </location>
</feature>
<accession>A0A1I5XJC2</accession>
<dbReference type="AlphaFoldDB" id="A0A1I5XJC2"/>
<dbReference type="Proteomes" id="UP000199137">
    <property type="component" value="Unassembled WGS sequence"/>
</dbReference>
<organism evidence="2 3">
    <name type="scientific">Amycolatopsis rubida</name>
    <dbReference type="NCBI Taxonomy" id="112413"/>
    <lineage>
        <taxon>Bacteria</taxon>
        <taxon>Bacillati</taxon>
        <taxon>Actinomycetota</taxon>
        <taxon>Actinomycetes</taxon>
        <taxon>Pseudonocardiales</taxon>
        <taxon>Pseudonocardiaceae</taxon>
        <taxon>Amycolatopsis</taxon>
    </lineage>
</organism>
<dbReference type="EMBL" id="FOWC01000010">
    <property type="protein sequence ID" value="SFQ31777.1"/>
    <property type="molecule type" value="Genomic_DNA"/>
</dbReference>
<feature type="compositionally biased region" description="Polar residues" evidence="1">
    <location>
        <begin position="48"/>
        <end position="59"/>
    </location>
</feature>
<dbReference type="OrthoDB" id="9921092at2"/>
<gene>
    <name evidence="2" type="ORF">SAMN05421854_110259</name>
</gene>
<proteinExistence type="predicted"/>